<protein>
    <submittedName>
        <fullName evidence="1">Uncharacterized protein</fullName>
    </submittedName>
</protein>
<name>A0A927FAQ3_9BACT</name>
<gene>
    <name evidence="1" type="ORF">IEN85_15800</name>
</gene>
<proteinExistence type="predicted"/>
<sequence>MLEPGIPHEAPLKCEKNSQPVVPAAYKLIAKNTGSPHDIAQKLEEEM</sequence>
<comment type="caution">
    <text evidence="1">The sequence shown here is derived from an EMBL/GenBank/DDBJ whole genome shotgun (WGS) entry which is preliminary data.</text>
</comment>
<dbReference type="AlphaFoldDB" id="A0A927FAQ3"/>
<keyword evidence="2" id="KW-1185">Reference proteome</keyword>
<evidence type="ECO:0000313" key="2">
    <source>
        <dbReference type="Proteomes" id="UP000622317"/>
    </source>
</evidence>
<reference evidence="1" key="1">
    <citation type="submission" date="2020-09" db="EMBL/GenBank/DDBJ databases">
        <title>Pelagicoccus enzymogenes sp. nov. with an EPS production, isolated from marine sediment.</title>
        <authorList>
            <person name="Feng X."/>
        </authorList>
    </citation>
    <scope>NUCLEOTIDE SEQUENCE</scope>
    <source>
        <strain evidence="1">NFK12</strain>
    </source>
</reference>
<dbReference type="EMBL" id="JACYFG010000038">
    <property type="protein sequence ID" value="MBD5780964.1"/>
    <property type="molecule type" value="Genomic_DNA"/>
</dbReference>
<accession>A0A927FAQ3</accession>
<evidence type="ECO:0000313" key="1">
    <source>
        <dbReference type="EMBL" id="MBD5780964.1"/>
    </source>
</evidence>
<organism evidence="1 2">
    <name type="scientific">Pelagicoccus enzymogenes</name>
    <dbReference type="NCBI Taxonomy" id="2773457"/>
    <lineage>
        <taxon>Bacteria</taxon>
        <taxon>Pseudomonadati</taxon>
        <taxon>Verrucomicrobiota</taxon>
        <taxon>Opitutia</taxon>
        <taxon>Puniceicoccales</taxon>
        <taxon>Pelagicoccaceae</taxon>
        <taxon>Pelagicoccus</taxon>
    </lineage>
</organism>
<dbReference type="Proteomes" id="UP000622317">
    <property type="component" value="Unassembled WGS sequence"/>
</dbReference>